<protein>
    <submittedName>
        <fullName evidence="3">Tripartite tricarboxylate transporter substrate binding protein</fullName>
    </submittedName>
</protein>
<evidence type="ECO:0000256" key="2">
    <source>
        <dbReference type="SAM" id="SignalP"/>
    </source>
</evidence>
<feature type="signal peptide" evidence="2">
    <location>
        <begin position="1"/>
        <end position="49"/>
    </location>
</feature>
<comment type="caution">
    <text evidence="3">The sequence shown here is derived from an EMBL/GenBank/DDBJ whole genome shotgun (WGS) entry which is preliminary data.</text>
</comment>
<evidence type="ECO:0000313" key="4">
    <source>
        <dbReference type="Proteomes" id="UP000249065"/>
    </source>
</evidence>
<dbReference type="Gene3D" id="3.40.190.150">
    <property type="entry name" value="Bordetella uptake gene, domain 1"/>
    <property type="match status" value="1"/>
</dbReference>
<sequence length="349" mass="36880">MPALGCMRGRSAMWPTPGRIPRMIPRRRLLAATALPFAAPLLAPGPARAAWAPDRPVTMLVGFAPGGGTDIITRLLAPALQAELGQPIAVENRPGASGTIAALAGCRAAPDGQTLFMTTVSASAVVPPLMQPPPFDIHRDQTAICLAATVPLVAVVPMSSPARDLGAFIDYARARPGQLNYSSSGVATQQHLAAELLCAEAGLRMTHVPFRGTGQAVNEILAGRIDLAIDTFPTYLPHIRGERVRALATTMPRRIEWLPDLPTVAESGFPGFDADVWYMLMGPAGLPAPIRDRWAAAVNRALQDPVLQPRIREAGFIPGGGSSEDAAALLRRDAARYAGLIKAAGIRIE</sequence>
<dbReference type="Gene3D" id="3.40.190.10">
    <property type="entry name" value="Periplasmic binding protein-like II"/>
    <property type="match status" value="1"/>
</dbReference>
<keyword evidence="4" id="KW-1185">Reference proteome</keyword>
<dbReference type="Proteomes" id="UP000249065">
    <property type="component" value="Unassembled WGS sequence"/>
</dbReference>
<evidence type="ECO:0000313" key="3">
    <source>
        <dbReference type="EMBL" id="RAI58714.1"/>
    </source>
</evidence>
<dbReference type="PANTHER" id="PTHR42928">
    <property type="entry name" value="TRICARBOXYLATE-BINDING PROTEIN"/>
    <property type="match status" value="1"/>
</dbReference>
<name>A0A327M8U8_9PROT</name>
<dbReference type="Pfam" id="PF03401">
    <property type="entry name" value="TctC"/>
    <property type="match status" value="1"/>
</dbReference>
<accession>A0A327M8U8</accession>
<feature type="chain" id="PRO_5016256004" evidence="2">
    <location>
        <begin position="50"/>
        <end position="349"/>
    </location>
</feature>
<dbReference type="PIRSF" id="PIRSF017082">
    <property type="entry name" value="YflP"/>
    <property type="match status" value="1"/>
</dbReference>
<organism evidence="3 4">
    <name type="scientific">Roseicella frigidaeris</name>
    <dbReference type="NCBI Taxonomy" id="2230885"/>
    <lineage>
        <taxon>Bacteria</taxon>
        <taxon>Pseudomonadati</taxon>
        <taxon>Pseudomonadota</taxon>
        <taxon>Alphaproteobacteria</taxon>
        <taxon>Acetobacterales</taxon>
        <taxon>Roseomonadaceae</taxon>
        <taxon>Roseicella</taxon>
    </lineage>
</organism>
<keyword evidence="2" id="KW-0732">Signal</keyword>
<proteinExistence type="inferred from homology"/>
<reference evidence="4" key="1">
    <citation type="submission" date="2018-06" db="EMBL/GenBank/DDBJ databases">
        <authorList>
            <person name="Khan S.A."/>
        </authorList>
    </citation>
    <scope>NUCLEOTIDE SEQUENCE [LARGE SCALE GENOMIC DNA]</scope>
    <source>
        <strain evidence="4">DB-1506</strain>
    </source>
</reference>
<dbReference type="InterPro" id="IPR042100">
    <property type="entry name" value="Bug_dom1"/>
</dbReference>
<dbReference type="PANTHER" id="PTHR42928:SF5">
    <property type="entry name" value="BLR1237 PROTEIN"/>
    <property type="match status" value="1"/>
</dbReference>
<gene>
    <name evidence="3" type="ORF">DOO78_11545</name>
</gene>
<dbReference type="InterPro" id="IPR006311">
    <property type="entry name" value="TAT_signal"/>
</dbReference>
<dbReference type="EMBL" id="QLIX01000007">
    <property type="protein sequence ID" value="RAI58714.1"/>
    <property type="molecule type" value="Genomic_DNA"/>
</dbReference>
<dbReference type="SUPFAM" id="SSF53850">
    <property type="entry name" value="Periplasmic binding protein-like II"/>
    <property type="match status" value="1"/>
</dbReference>
<comment type="similarity">
    <text evidence="1">Belongs to the UPF0065 (bug) family.</text>
</comment>
<evidence type="ECO:0000256" key="1">
    <source>
        <dbReference type="ARBA" id="ARBA00006987"/>
    </source>
</evidence>
<dbReference type="InterPro" id="IPR005064">
    <property type="entry name" value="BUG"/>
</dbReference>
<dbReference type="PROSITE" id="PS51318">
    <property type="entry name" value="TAT"/>
    <property type="match status" value="1"/>
</dbReference>
<dbReference type="AlphaFoldDB" id="A0A327M8U8"/>
<dbReference type="OrthoDB" id="7375033at2"/>